<keyword evidence="1" id="KW-0812">Transmembrane</keyword>
<gene>
    <name evidence="2" type="ORF">COV59_00590</name>
</gene>
<evidence type="ECO:0000313" key="3">
    <source>
        <dbReference type="Proteomes" id="UP000229600"/>
    </source>
</evidence>
<dbReference type="Proteomes" id="UP000229600">
    <property type="component" value="Unassembled WGS sequence"/>
</dbReference>
<dbReference type="EMBL" id="PCWN01000002">
    <property type="protein sequence ID" value="PIR04500.1"/>
    <property type="molecule type" value="Genomic_DNA"/>
</dbReference>
<dbReference type="InterPro" id="IPR010718">
    <property type="entry name" value="DUF1294"/>
</dbReference>
<dbReference type="GO" id="GO:0003676">
    <property type="term" value="F:nucleic acid binding"/>
    <property type="evidence" value="ECO:0007669"/>
    <property type="project" value="InterPro"/>
</dbReference>
<protein>
    <recommendedName>
        <fullName evidence="4">Cold-shock protein</fullName>
    </recommendedName>
</protein>
<reference evidence="2 3" key="1">
    <citation type="submission" date="2017-09" db="EMBL/GenBank/DDBJ databases">
        <title>Depth-based differentiation of microbial function through sediment-hosted aquifers and enrichment of novel symbionts in the deep terrestrial subsurface.</title>
        <authorList>
            <person name="Probst A.J."/>
            <person name="Ladd B."/>
            <person name="Jarett J.K."/>
            <person name="Geller-Mcgrath D.E."/>
            <person name="Sieber C.M."/>
            <person name="Emerson J.B."/>
            <person name="Anantharaman K."/>
            <person name="Thomas B.C."/>
            <person name="Malmstrom R."/>
            <person name="Stieglmeier M."/>
            <person name="Klingl A."/>
            <person name="Woyke T."/>
            <person name="Ryan C.M."/>
            <person name="Banfield J.F."/>
        </authorList>
    </citation>
    <scope>NUCLEOTIDE SEQUENCE [LARGE SCALE GENOMIC DNA]</scope>
    <source>
        <strain evidence="2">CG11_big_fil_rev_8_21_14_0_20_39_34</strain>
    </source>
</reference>
<sequence length="89" mass="10284">MKGIILYLVIINGITFFIFGLDKYKSRKKYRRISEKSLWIASLLGGSPTALFAMKFFRHKTKKTSFQAGIILILALQLGLIFFFLSKKF</sequence>
<evidence type="ECO:0000313" key="2">
    <source>
        <dbReference type="EMBL" id="PIR04500.1"/>
    </source>
</evidence>
<keyword evidence="1" id="KW-0472">Membrane</keyword>
<accession>A0A2H0N6G5</accession>
<proteinExistence type="predicted"/>
<dbReference type="InterPro" id="IPR012156">
    <property type="entry name" value="Cold_shock_CspA"/>
</dbReference>
<name>A0A2H0N6G5_9BACT</name>
<keyword evidence="1" id="KW-1133">Transmembrane helix</keyword>
<dbReference type="AlphaFoldDB" id="A0A2H0N6G5"/>
<feature type="transmembrane region" description="Helical" evidence="1">
    <location>
        <begin position="6"/>
        <end position="24"/>
    </location>
</feature>
<dbReference type="Pfam" id="PF06961">
    <property type="entry name" value="DUF1294"/>
    <property type="match status" value="1"/>
</dbReference>
<comment type="caution">
    <text evidence="2">The sequence shown here is derived from an EMBL/GenBank/DDBJ whole genome shotgun (WGS) entry which is preliminary data.</text>
</comment>
<feature type="transmembrane region" description="Helical" evidence="1">
    <location>
        <begin position="66"/>
        <end position="85"/>
    </location>
</feature>
<feature type="transmembrane region" description="Helical" evidence="1">
    <location>
        <begin position="36"/>
        <end position="54"/>
    </location>
</feature>
<organism evidence="2 3">
    <name type="scientific">Candidatus Magasanikbacteria bacterium CG11_big_fil_rev_8_21_14_0_20_39_34</name>
    <dbReference type="NCBI Taxonomy" id="1974653"/>
    <lineage>
        <taxon>Bacteria</taxon>
        <taxon>Candidatus Magasanikiibacteriota</taxon>
    </lineage>
</organism>
<dbReference type="PIRSF" id="PIRSF002599">
    <property type="entry name" value="Cold_shock_A"/>
    <property type="match status" value="1"/>
</dbReference>
<evidence type="ECO:0000256" key="1">
    <source>
        <dbReference type="SAM" id="Phobius"/>
    </source>
</evidence>
<evidence type="ECO:0008006" key="4">
    <source>
        <dbReference type="Google" id="ProtNLM"/>
    </source>
</evidence>